<feature type="signal peptide" evidence="2">
    <location>
        <begin position="1"/>
        <end position="23"/>
    </location>
</feature>
<name>B4J5S7_DROGR</name>
<protein>
    <submittedName>
        <fullName evidence="4">GH21666</fullName>
    </submittedName>
</protein>
<evidence type="ECO:0000256" key="2">
    <source>
        <dbReference type="SAM" id="SignalP"/>
    </source>
</evidence>
<dbReference type="HOGENOM" id="CLU_1653940_0_0_1"/>
<evidence type="ECO:0000313" key="5">
    <source>
        <dbReference type="Proteomes" id="UP000001070"/>
    </source>
</evidence>
<dbReference type="Proteomes" id="UP000001070">
    <property type="component" value="Unassembled WGS sequence"/>
</dbReference>
<dbReference type="GO" id="GO:0005975">
    <property type="term" value="P:carbohydrate metabolic process"/>
    <property type="evidence" value="ECO:0007669"/>
    <property type="project" value="InterPro"/>
</dbReference>
<dbReference type="InParanoid" id="B4J5S7"/>
<dbReference type="eggNOG" id="KOG2806">
    <property type="taxonomic scope" value="Eukaryota"/>
</dbReference>
<evidence type="ECO:0000256" key="1">
    <source>
        <dbReference type="ARBA" id="ARBA00022729"/>
    </source>
</evidence>
<evidence type="ECO:0000313" key="4">
    <source>
        <dbReference type="EMBL" id="EDW01853.1"/>
    </source>
</evidence>
<feature type="domain" description="GH18" evidence="3">
    <location>
        <begin position="1"/>
        <end position="160"/>
    </location>
</feature>
<feature type="chain" id="PRO_5002811735" evidence="2">
    <location>
        <begin position="24"/>
        <end position="160"/>
    </location>
</feature>
<organism evidence="5">
    <name type="scientific">Drosophila grimshawi</name>
    <name type="common">Hawaiian fruit fly</name>
    <name type="synonym">Idiomyia grimshawi</name>
    <dbReference type="NCBI Taxonomy" id="7222"/>
    <lineage>
        <taxon>Eukaryota</taxon>
        <taxon>Metazoa</taxon>
        <taxon>Ecdysozoa</taxon>
        <taxon>Arthropoda</taxon>
        <taxon>Hexapoda</taxon>
        <taxon>Insecta</taxon>
        <taxon>Pterygota</taxon>
        <taxon>Neoptera</taxon>
        <taxon>Endopterygota</taxon>
        <taxon>Diptera</taxon>
        <taxon>Brachycera</taxon>
        <taxon>Muscomorpha</taxon>
        <taxon>Ephydroidea</taxon>
        <taxon>Drosophilidae</taxon>
        <taxon>Drosophila</taxon>
        <taxon>Hawaiian Drosophila</taxon>
    </lineage>
</organism>
<dbReference type="AlphaFoldDB" id="B4J5S7"/>
<reference evidence="4 5" key="1">
    <citation type="journal article" date="2007" name="Nature">
        <title>Evolution of genes and genomes on the Drosophila phylogeny.</title>
        <authorList>
            <consortium name="Drosophila 12 Genomes Consortium"/>
            <person name="Clark A.G."/>
            <person name="Eisen M.B."/>
            <person name="Smith D.R."/>
            <person name="Bergman C.M."/>
            <person name="Oliver B."/>
            <person name="Markow T.A."/>
            <person name="Kaufman T.C."/>
            <person name="Kellis M."/>
            <person name="Gelbart W."/>
            <person name="Iyer V.N."/>
            <person name="Pollard D.A."/>
            <person name="Sackton T.B."/>
            <person name="Larracuente A.M."/>
            <person name="Singh N.D."/>
            <person name="Abad J.P."/>
            <person name="Abt D.N."/>
            <person name="Adryan B."/>
            <person name="Aguade M."/>
            <person name="Akashi H."/>
            <person name="Anderson W.W."/>
            <person name="Aquadro C.F."/>
            <person name="Ardell D.H."/>
            <person name="Arguello R."/>
            <person name="Artieri C.G."/>
            <person name="Barbash D.A."/>
            <person name="Barker D."/>
            <person name="Barsanti P."/>
            <person name="Batterham P."/>
            <person name="Batzoglou S."/>
            <person name="Begun D."/>
            <person name="Bhutkar A."/>
            <person name="Blanco E."/>
            <person name="Bosak S.A."/>
            <person name="Bradley R.K."/>
            <person name="Brand A.D."/>
            <person name="Brent M.R."/>
            <person name="Brooks A.N."/>
            <person name="Brown R.H."/>
            <person name="Butlin R.K."/>
            <person name="Caggese C."/>
            <person name="Calvi B.R."/>
            <person name="Bernardo de Carvalho A."/>
            <person name="Caspi A."/>
            <person name="Castrezana S."/>
            <person name="Celniker S.E."/>
            <person name="Chang J.L."/>
            <person name="Chapple C."/>
            <person name="Chatterji S."/>
            <person name="Chinwalla A."/>
            <person name="Civetta A."/>
            <person name="Clifton S.W."/>
            <person name="Comeron J.M."/>
            <person name="Costello J.C."/>
            <person name="Coyne J.A."/>
            <person name="Daub J."/>
            <person name="David R.G."/>
            <person name="Delcher A.L."/>
            <person name="Delehaunty K."/>
            <person name="Do C.B."/>
            <person name="Ebling H."/>
            <person name="Edwards K."/>
            <person name="Eickbush T."/>
            <person name="Evans J.D."/>
            <person name="Filipski A."/>
            <person name="Findeiss S."/>
            <person name="Freyhult E."/>
            <person name="Fulton L."/>
            <person name="Fulton R."/>
            <person name="Garcia A.C."/>
            <person name="Gardiner A."/>
            <person name="Garfield D.A."/>
            <person name="Garvin B.E."/>
            <person name="Gibson G."/>
            <person name="Gilbert D."/>
            <person name="Gnerre S."/>
            <person name="Godfrey J."/>
            <person name="Good R."/>
            <person name="Gotea V."/>
            <person name="Gravely B."/>
            <person name="Greenberg A.J."/>
            <person name="Griffiths-Jones S."/>
            <person name="Gross S."/>
            <person name="Guigo R."/>
            <person name="Gustafson E.A."/>
            <person name="Haerty W."/>
            <person name="Hahn M.W."/>
            <person name="Halligan D.L."/>
            <person name="Halpern A.L."/>
            <person name="Halter G.M."/>
            <person name="Han M.V."/>
            <person name="Heger A."/>
            <person name="Hillier L."/>
            <person name="Hinrichs A.S."/>
            <person name="Holmes I."/>
            <person name="Hoskins R.A."/>
            <person name="Hubisz M.J."/>
            <person name="Hultmark D."/>
            <person name="Huntley M.A."/>
            <person name="Jaffe D.B."/>
            <person name="Jagadeeshan S."/>
            <person name="Jeck W.R."/>
            <person name="Johnson J."/>
            <person name="Jones C.D."/>
            <person name="Jordan W.C."/>
            <person name="Karpen G.H."/>
            <person name="Kataoka E."/>
            <person name="Keightley P.D."/>
            <person name="Kheradpour P."/>
            <person name="Kirkness E.F."/>
            <person name="Koerich L.B."/>
            <person name="Kristiansen K."/>
            <person name="Kudrna D."/>
            <person name="Kulathinal R.J."/>
            <person name="Kumar S."/>
            <person name="Kwok R."/>
            <person name="Lander E."/>
            <person name="Langley C.H."/>
            <person name="Lapoint R."/>
            <person name="Lazzaro B.P."/>
            <person name="Lee S.J."/>
            <person name="Levesque L."/>
            <person name="Li R."/>
            <person name="Lin C.F."/>
            <person name="Lin M.F."/>
            <person name="Lindblad-Toh K."/>
            <person name="Llopart A."/>
            <person name="Long M."/>
            <person name="Low L."/>
            <person name="Lozovsky E."/>
            <person name="Lu J."/>
            <person name="Luo M."/>
            <person name="Machado C.A."/>
            <person name="Makalowski W."/>
            <person name="Marzo M."/>
            <person name="Matsuda M."/>
            <person name="Matzkin L."/>
            <person name="McAllister B."/>
            <person name="McBride C.S."/>
            <person name="McKernan B."/>
            <person name="McKernan K."/>
            <person name="Mendez-Lago M."/>
            <person name="Minx P."/>
            <person name="Mollenhauer M.U."/>
            <person name="Montooth K."/>
            <person name="Mount S.M."/>
            <person name="Mu X."/>
            <person name="Myers E."/>
            <person name="Negre B."/>
            <person name="Newfeld S."/>
            <person name="Nielsen R."/>
            <person name="Noor M.A."/>
            <person name="O'Grady P."/>
            <person name="Pachter L."/>
            <person name="Papaceit M."/>
            <person name="Parisi M.J."/>
            <person name="Parisi M."/>
            <person name="Parts L."/>
            <person name="Pedersen J.S."/>
            <person name="Pesole G."/>
            <person name="Phillippy A.M."/>
            <person name="Ponting C.P."/>
            <person name="Pop M."/>
            <person name="Porcelli D."/>
            <person name="Powell J.R."/>
            <person name="Prohaska S."/>
            <person name="Pruitt K."/>
            <person name="Puig M."/>
            <person name="Quesneville H."/>
            <person name="Ram K.R."/>
            <person name="Rand D."/>
            <person name="Rasmussen M.D."/>
            <person name="Reed L.K."/>
            <person name="Reenan R."/>
            <person name="Reily A."/>
            <person name="Remington K.A."/>
            <person name="Rieger T.T."/>
            <person name="Ritchie M.G."/>
            <person name="Robin C."/>
            <person name="Rogers Y.H."/>
            <person name="Rohde C."/>
            <person name="Rozas J."/>
            <person name="Rubenfield M.J."/>
            <person name="Ruiz A."/>
            <person name="Russo S."/>
            <person name="Salzberg S.L."/>
            <person name="Sanchez-Gracia A."/>
            <person name="Saranga D.J."/>
            <person name="Sato H."/>
            <person name="Schaeffer S.W."/>
            <person name="Schatz M.C."/>
            <person name="Schlenke T."/>
            <person name="Schwartz R."/>
            <person name="Segarra C."/>
            <person name="Singh R.S."/>
            <person name="Sirot L."/>
            <person name="Sirota M."/>
            <person name="Sisneros N.B."/>
            <person name="Smith C.D."/>
            <person name="Smith T.F."/>
            <person name="Spieth J."/>
            <person name="Stage D.E."/>
            <person name="Stark A."/>
            <person name="Stephan W."/>
            <person name="Strausberg R.L."/>
            <person name="Strempel S."/>
            <person name="Sturgill D."/>
            <person name="Sutton G."/>
            <person name="Sutton G.G."/>
            <person name="Tao W."/>
            <person name="Teichmann S."/>
            <person name="Tobari Y.N."/>
            <person name="Tomimura Y."/>
            <person name="Tsolas J.M."/>
            <person name="Valente V.L."/>
            <person name="Venter E."/>
            <person name="Venter J.C."/>
            <person name="Vicario S."/>
            <person name="Vieira F.G."/>
            <person name="Vilella A.J."/>
            <person name="Villasante A."/>
            <person name="Walenz B."/>
            <person name="Wang J."/>
            <person name="Wasserman M."/>
            <person name="Watts T."/>
            <person name="Wilson D."/>
            <person name="Wilson R.K."/>
            <person name="Wing R.A."/>
            <person name="Wolfner M.F."/>
            <person name="Wong A."/>
            <person name="Wong G.K."/>
            <person name="Wu C.I."/>
            <person name="Wu G."/>
            <person name="Yamamoto D."/>
            <person name="Yang H.P."/>
            <person name="Yang S.P."/>
            <person name="Yorke J.A."/>
            <person name="Yoshida K."/>
            <person name="Zdobnov E."/>
            <person name="Zhang P."/>
            <person name="Zhang Y."/>
            <person name="Zimin A.V."/>
            <person name="Baldwin J."/>
            <person name="Abdouelleil A."/>
            <person name="Abdulkadir J."/>
            <person name="Abebe A."/>
            <person name="Abera B."/>
            <person name="Abreu J."/>
            <person name="Acer S.C."/>
            <person name="Aftuck L."/>
            <person name="Alexander A."/>
            <person name="An P."/>
            <person name="Anderson E."/>
            <person name="Anderson S."/>
            <person name="Arachi H."/>
            <person name="Azer M."/>
            <person name="Bachantsang P."/>
            <person name="Barry A."/>
            <person name="Bayul T."/>
            <person name="Berlin A."/>
            <person name="Bessette D."/>
            <person name="Bloom T."/>
            <person name="Blye J."/>
            <person name="Boguslavskiy L."/>
            <person name="Bonnet C."/>
            <person name="Boukhgalter B."/>
            <person name="Bourzgui I."/>
            <person name="Brown A."/>
            <person name="Cahill P."/>
            <person name="Channer S."/>
            <person name="Cheshatsang Y."/>
            <person name="Chuda L."/>
            <person name="Citroen M."/>
            <person name="Collymore A."/>
            <person name="Cooke P."/>
            <person name="Costello M."/>
            <person name="D'Aco K."/>
            <person name="Daza R."/>
            <person name="De Haan G."/>
            <person name="DeGray S."/>
            <person name="DeMaso C."/>
            <person name="Dhargay N."/>
            <person name="Dooley K."/>
            <person name="Dooley E."/>
            <person name="Doricent M."/>
            <person name="Dorje P."/>
            <person name="Dorjee K."/>
            <person name="Dupes A."/>
            <person name="Elong R."/>
            <person name="Falk J."/>
            <person name="Farina A."/>
            <person name="Faro S."/>
            <person name="Ferguson D."/>
            <person name="Fisher S."/>
            <person name="Foley C.D."/>
            <person name="Franke A."/>
            <person name="Friedrich D."/>
            <person name="Gadbois L."/>
            <person name="Gearin G."/>
            <person name="Gearin C.R."/>
            <person name="Giannoukos G."/>
            <person name="Goode T."/>
            <person name="Graham J."/>
            <person name="Grandbois E."/>
            <person name="Grewal S."/>
            <person name="Gyaltsen K."/>
            <person name="Hafez N."/>
            <person name="Hagos B."/>
            <person name="Hall J."/>
            <person name="Henson C."/>
            <person name="Hollinger A."/>
            <person name="Honan T."/>
            <person name="Huard M.D."/>
            <person name="Hughes L."/>
            <person name="Hurhula B."/>
            <person name="Husby M.E."/>
            <person name="Kamat A."/>
            <person name="Kanga B."/>
            <person name="Kashin S."/>
            <person name="Khazanovich D."/>
            <person name="Kisner P."/>
            <person name="Lance K."/>
            <person name="Lara M."/>
            <person name="Lee W."/>
            <person name="Lennon N."/>
            <person name="Letendre F."/>
            <person name="LeVine R."/>
            <person name="Lipovsky A."/>
            <person name="Liu X."/>
            <person name="Liu J."/>
            <person name="Liu S."/>
            <person name="Lokyitsang T."/>
            <person name="Lokyitsang Y."/>
            <person name="Lubonja R."/>
            <person name="Lui A."/>
            <person name="MacDonald P."/>
            <person name="Magnisalis V."/>
            <person name="Maru K."/>
            <person name="Matthews C."/>
            <person name="McCusker W."/>
            <person name="McDonough S."/>
            <person name="Mehta T."/>
            <person name="Meldrim J."/>
            <person name="Meneus L."/>
            <person name="Mihai O."/>
            <person name="Mihalev A."/>
            <person name="Mihova T."/>
            <person name="Mittelman R."/>
            <person name="Mlenga V."/>
            <person name="Montmayeur A."/>
            <person name="Mulrain L."/>
            <person name="Navidi A."/>
            <person name="Naylor J."/>
            <person name="Negash T."/>
            <person name="Nguyen T."/>
            <person name="Nguyen N."/>
            <person name="Nicol R."/>
            <person name="Norbu C."/>
            <person name="Norbu N."/>
            <person name="Novod N."/>
            <person name="O'Neill B."/>
            <person name="Osman S."/>
            <person name="Markiewicz E."/>
            <person name="Oyono O.L."/>
            <person name="Patti C."/>
            <person name="Phunkhang P."/>
            <person name="Pierre F."/>
            <person name="Priest M."/>
            <person name="Raghuraman S."/>
            <person name="Rege F."/>
            <person name="Reyes R."/>
            <person name="Rise C."/>
            <person name="Rogov P."/>
            <person name="Ross K."/>
            <person name="Ryan E."/>
            <person name="Settipalli S."/>
            <person name="Shea T."/>
            <person name="Sherpa N."/>
            <person name="Shi L."/>
            <person name="Shih D."/>
            <person name="Sparrow T."/>
            <person name="Spaulding J."/>
            <person name="Stalker J."/>
            <person name="Stange-Thomann N."/>
            <person name="Stavropoulos S."/>
            <person name="Stone C."/>
            <person name="Strader C."/>
            <person name="Tesfaye S."/>
            <person name="Thomson T."/>
            <person name="Thoulutsang Y."/>
            <person name="Thoulutsang D."/>
            <person name="Topham K."/>
            <person name="Topping I."/>
            <person name="Tsamla T."/>
            <person name="Vassiliev H."/>
            <person name="Vo A."/>
            <person name="Wangchuk T."/>
            <person name="Wangdi T."/>
            <person name="Weiand M."/>
            <person name="Wilkinson J."/>
            <person name="Wilson A."/>
            <person name="Yadav S."/>
            <person name="Young G."/>
            <person name="Yu Q."/>
            <person name="Zembek L."/>
            <person name="Zhong D."/>
            <person name="Zimmer A."/>
            <person name="Zwirko Z."/>
            <person name="Jaffe D.B."/>
            <person name="Alvarez P."/>
            <person name="Brockman W."/>
            <person name="Butler J."/>
            <person name="Chin C."/>
            <person name="Gnerre S."/>
            <person name="Grabherr M."/>
            <person name="Kleber M."/>
            <person name="Mauceli E."/>
            <person name="MacCallum I."/>
        </authorList>
    </citation>
    <scope>NUCLEOTIDE SEQUENCE [LARGE SCALE GENOMIC DNA]</scope>
    <source>
        <strain evidence="5">Tucson 15287-2541.00</strain>
    </source>
</reference>
<dbReference type="SMR" id="B4J5S7"/>
<dbReference type="InterPro" id="IPR017853">
    <property type="entry name" value="GH"/>
</dbReference>
<dbReference type="PROSITE" id="PS51910">
    <property type="entry name" value="GH18_2"/>
    <property type="match status" value="1"/>
</dbReference>
<sequence>MLPSGGVFLGVLLCLCCSRHIKSLNPELSYNRQHYAHISALRQSFPHLRILLSVGGERDLNVEGVADTGKYLSLLEEADSRNKFKSSVRPKQQQGALKCAWNSFKGWFSSSAIDLTAEEHKAQFATLVRELRLELQRNGKLLTLTMLPHVDAELFIQGEG</sequence>
<dbReference type="OrthoDB" id="76388at2759"/>
<dbReference type="Pfam" id="PF00704">
    <property type="entry name" value="Glyco_hydro_18"/>
    <property type="match status" value="1"/>
</dbReference>
<keyword evidence="1 2" id="KW-0732">Signal</keyword>
<proteinExistence type="predicted"/>
<accession>B4J5S7</accession>
<dbReference type="InterPro" id="IPR001223">
    <property type="entry name" value="Glyco_hydro18_cat"/>
</dbReference>
<evidence type="ECO:0000259" key="3">
    <source>
        <dbReference type="PROSITE" id="PS51910"/>
    </source>
</evidence>
<dbReference type="PhylomeDB" id="B4J5S7"/>
<dbReference type="Gene3D" id="3.20.20.80">
    <property type="entry name" value="Glycosidases"/>
    <property type="match status" value="1"/>
</dbReference>
<keyword evidence="5" id="KW-1185">Reference proteome</keyword>
<dbReference type="EMBL" id="CH916367">
    <property type="protein sequence ID" value="EDW01853.1"/>
    <property type="molecule type" value="Genomic_DNA"/>
</dbReference>
<dbReference type="STRING" id="7222.B4J5S7"/>
<gene>
    <name evidence="4" type="primary">Dgri\GH21666</name>
    <name evidence="4" type="ORF">Dgri_GH21666</name>
</gene>
<dbReference type="SUPFAM" id="SSF51445">
    <property type="entry name" value="(Trans)glycosidases"/>
    <property type="match status" value="1"/>
</dbReference>